<evidence type="ECO:0000313" key="3">
    <source>
        <dbReference type="Proteomes" id="UP001221757"/>
    </source>
</evidence>
<reference evidence="2" key="1">
    <citation type="submission" date="2023-03" db="EMBL/GenBank/DDBJ databases">
        <title>Massive genome expansion in bonnet fungi (Mycena s.s.) driven by repeated elements and novel gene families across ecological guilds.</title>
        <authorList>
            <consortium name="Lawrence Berkeley National Laboratory"/>
            <person name="Harder C.B."/>
            <person name="Miyauchi S."/>
            <person name="Viragh M."/>
            <person name="Kuo A."/>
            <person name="Thoen E."/>
            <person name="Andreopoulos B."/>
            <person name="Lu D."/>
            <person name="Skrede I."/>
            <person name="Drula E."/>
            <person name="Henrissat B."/>
            <person name="Morin E."/>
            <person name="Kohler A."/>
            <person name="Barry K."/>
            <person name="LaButti K."/>
            <person name="Morin E."/>
            <person name="Salamov A."/>
            <person name="Lipzen A."/>
            <person name="Mereny Z."/>
            <person name="Hegedus B."/>
            <person name="Baldrian P."/>
            <person name="Stursova M."/>
            <person name="Weitz H."/>
            <person name="Taylor A."/>
            <person name="Grigoriev I.V."/>
            <person name="Nagy L.G."/>
            <person name="Martin F."/>
            <person name="Kauserud H."/>
        </authorList>
    </citation>
    <scope>NUCLEOTIDE SEQUENCE</scope>
    <source>
        <strain evidence="2">CBHHK067</strain>
    </source>
</reference>
<organism evidence="2 3">
    <name type="scientific">Mycena rosella</name>
    <name type="common">Pink bonnet</name>
    <name type="synonym">Agaricus rosellus</name>
    <dbReference type="NCBI Taxonomy" id="1033263"/>
    <lineage>
        <taxon>Eukaryota</taxon>
        <taxon>Fungi</taxon>
        <taxon>Dikarya</taxon>
        <taxon>Basidiomycota</taxon>
        <taxon>Agaricomycotina</taxon>
        <taxon>Agaricomycetes</taxon>
        <taxon>Agaricomycetidae</taxon>
        <taxon>Agaricales</taxon>
        <taxon>Marasmiineae</taxon>
        <taxon>Mycenaceae</taxon>
        <taxon>Mycena</taxon>
    </lineage>
</organism>
<feature type="signal peptide" evidence="1">
    <location>
        <begin position="1"/>
        <end position="25"/>
    </location>
</feature>
<keyword evidence="3" id="KW-1185">Reference proteome</keyword>
<sequence length="104" mass="11604">MWHFSLIRILSVLCVSSALVWVASAAPVPDVRVFPIFKELTLQQAFIQGNNSALATRRVLDQFTELDLTAREPQDPEESLDSVEARIFRPRDSPGNSGYTCIIA</sequence>
<evidence type="ECO:0000256" key="1">
    <source>
        <dbReference type="SAM" id="SignalP"/>
    </source>
</evidence>
<name>A0AAD7CT61_MYCRO</name>
<dbReference type="EMBL" id="JARKIE010000243">
    <property type="protein sequence ID" value="KAJ7662329.1"/>
    <property type="molecule type" value="Genomic_DNA"/>
</dbReference>
<feature type="chain" id="PRO_5041986332" evidence="1">
    <location>
        <begin position="26"/>
        <end position="104"/>
    </location>
</feature>
<protein>
    <submittedName>
        <fullName evidence="2">Uncharacterized protein</fullName>
    </submittedName>
</protein>
<evidence type="ECO:0000313" key="2">
    <source>
        <dbReference type="EMBL" id="KAJ7662329.1"/>
    </source>
</evidence>
<dbReference type="Proteomes" id="UP001221757">
    <property type="component" value="Unassembled WGS sequence"/>
</dbReference>
<proteinExistence type="predicted"/>
<gene>
    <name evidence="2" type="ORF">B0H17DRAFT_1144414</name>
</gene>
<dbReference type="AlphaFoldDB" id="A0AAD7CT61"/>
<comment type="caution">
    <text evidence="2">The sequence shown here is derived from an EMBL/GenBank/DDBJ whole genome shotgun (WGS) entry which is preliminary data.</text>
</comment>
<keyword evidence="1" id="KW-0732">Signal</keyword>
<accession>A0AAD7CT61</accession>